<evidence type="ECO:0000256" key="7">
    <source>
        <dbReference type="ARBA" id="ARBA00022892"/>
    </source>
</evidence>
<dbReference type="Pfam" id="PF04051">
    <property type="entry name" value="TRAPP"/>
    <property type="match status" value="1"/>
</dbReference>
<dbReference type="Gene3D" id="3.30.1380.20">
    <property type="entry name" value="Trafficking protein particle complex subunit 3"/>
    <property type="match status" value="1"/>
</dbReference>
<keyword evidence="8" id="KW-0333">Golgi apparatus</keyword>
<dbReference type="PANTHER" id="PTHR20902">
    <property type="entry name" value="41-2 PROTEIN ANTIGEN-RELATED"/>
    <property type="match status" value="1"/>
</dbReference>
<evidence type="ECO:0000256" key="5">
    <source>
        <dbReference type="ARBA" id="ARBA00022737"/>
    </source>
</evidence>
<comment type="caution">
    <text evidence="11">The sequence shown here is derived from an EMBL/GenBank/DDBJ whole genome shotgun (WGS) entry which is preliminary data.</text>
</comment>
<dbReference type="CDD" id="cd14943">
    <property type="entry name" value="TRAPPC5_Trs31"/>
    <property type="match status" value="1"/>
</dbReference>
<dbReference type="Gene3D" id="2.120.10.30">
    <property type="entry name" value="TolB, C-terminal domain"/>
    <property type="match status" value="1"/>
</dbReference>
<proteinExistence type="inferred from homology"/>
<evidence type="ECO:0000256" key="3">
    <source>
        <dbReference type="ARBA" id="ARBA00006218"/>
    </source>
</evidence>
<dbReference type="InterPro" id="IPR001258">
    <property type="entry name" value="NHL_repeat"/>
</dbReference>
<feature type="coiled-coil region" evidence="10">
    <location>
        <begin position="202"/>
        <end position="236"/>
    </location>
</feature>
<gene>
    <name evidence="11" type="ORF">LOD99_4983</name>
</gene>
<evidence type="ECO:0000313" key="11">
    <source>
        <dbReference type="EMBL" id="KAI6651735.1"/>
    </source>
</evidence>
<feature type="repeat" description="NHL" evidence="9">
    <location>
        <begin position="443"/>
        <end position="486"/>
    </location>
</feature>
<keyword evidence="7" id="KW-0931">ER-Golgi transport</keyword>
<dbReference type="CDD" id="cd05819">
    <property type="entry name" value="NHL"/>
    <property type="match status" value="1"/>
</dbReference>
<evidence type="ECO:0000313" key="12">
    <source>
        <dbReference type="Proteomes" id="UP001165289"/>
    </source>
</evidence>
<keyword evidence="4" id="KW-0813">Transport</keyword>
<name>A0AAV7JSK1_9METZ</name>
<keyword evidence="5" id="KW-0677">Repeat</keyword>
<dbReference type="InterPro" id="IPR011042">
    <property type="entry name" value="6-blade_b-propeller_TolB-like"/>
</dbReference>
<evidence type="ECO:0000256" key="6">
    <source>
        <dbReference type="ARBA" id="ARBA00022824"/>
    </source>
</evidence>
<dbReference type="PANTHER" id="PTHR20902:SF0">
    <property type="entry name" value="TRAFFICKING PROTEIN PARTICLE COMPLEX SUBUNIT 5"/>
    <property type="match status" value="1"/>
</dbReference>
<dbReference type="Pfam" id="PF01436">
    <property type="entry name" value="NHL"/>
    <property type="match status" value="2"/>
</dbReference>
<dbReference type="GO" id="GO:0005783">
    <property type="term" value="C:endoplasmic reticulum"/>
    <property type="evidence" value="ECO:0007669"/>
    <property type="project" value="UniProtKB-SubCell"/>
</dbReference>
<dbReference type="GO" id="GO:1990071">
    <property type="term" value="C:TRAPPII protein complex"/>
    <property type="evidence" value="ECO:0007669"/>
    <property type="project" value="TreeGrafter"/>
</dbReference>
<dbReference type="Proteomes" id="UP001165289">
    <property type="component" value="Unassembled WGS sequence"/>
</dbReference>
<dbReference type="GO" id="GO:1990072">
    <property type="term" value="C:TRAPPIII protein complex"/>
    <property type="evidence" value="ECO:0007669"/>
    <property type="project" value="TreeGrafter"/>
</dbReference>
<dbReference type="InterPro" id="IPR024096">
    <property type="entry name" value="NO_sig/Golgi_transp_ligand-bd"/>
</dbReference>
<feature type="repeat" description="NHL" evidence="9">
    <location>
        <begin position="349"/>
        <end position="393"/>
    </location>
</feature>
<dbReference type="PROSITE" id="PS51125">
    <property type="entry name" value="NHL"/>
    <property type="match status" value="2"/>
</dbReference>
<dbReference type="AlphaFoldDB" id="A0AAV7JSK1"/>
<evidence type="ECO:0000256" key="4">
    <source>
        <dbReference type="ARBA" id="ARBA00022448"/>
    </source>
</evidence>
<dbReference type="GO" id="GO:1990070">
    <property type="term" value="C:TRAPPI protein complex"/>
    <property type="evidence" value="ECO:0007669"/>
    <property type="project" value="TreeGrafter"/>
</dbReference>
<dbReference type="InterPro" id="IPR016696">
    <property type="entry name" value="TRAPP-I_su5"/>
</dbReference>
<evidence type="ECO:0000256" key="2">
    <source>
        <dbReference type="ARBA" id="ARBA00004240"/>
    </source>
</evidence>
<comment type="similarity">
    <text evidence="3">Belongs to the TRAPP small subunits family. BET3 subfamily.</text>
</comment>
<evidence type="ECO:0000256" key="9">
    <source>
        <dbReference type="PROSITE-ProRule" id="PRU00504"/>
    </source>
</evidence>
<reference evidence="11 12" key="1">
    <citation type="journal article" date="2023" name="BMC Biol.">
        <title>The compact genome of the sponge Oopsacas minuta (Hexactinellida) is lacking key metazoan core genes.</title>
        <authorList>
            <person name="Santini S."/>
            <person name="Schenkelaars Q."/>
            <person name="Jourda C."/>
            <person name="Duchesne M."/>
            <person name="Belahbib H."/>
            <person name="Rocher C."/>
            <person name="Selva M."/>
            <person name="Riesgo A."/>
            <person name="Vervoort M."/>
            <person name="Leys S.P."/>
            <person name="Kodjabachian L."/>
            <person name="Le Bivic A."/>
            <person name="Borchiellini C."/>
            <person name="Claverie J.M."/>
            <person name="Renard E."/>
        </authorList>
    </citation>
    <scope>NUCLEOTIDE SEQUENCE [LARGE SCALE GENOMIC DNA]</scope>
    <source>
        <strain evidence="11">SPO-2</strain>
    </source>
</reference>
<evidence type="ECO:0000256" key="8">
    <source>
        <dbReference type="ARBA" id="ARBA00023034"/>
    </source>
</evidence>
<organism evidence="11 12">
    <name type="scientific">Oopsacas minuta</name>
    <dbReference type="NCBI Taxonomy" id="111878"/>
    <lineage>
        <taxon>Eukaryota</taxon>
        <taxon>Metazoa</taxon>
        <taxon>Porifera</taxon>
        <taxon>Hexactinellida</taxon>
        <taxon>Hexasterophora</taxon>
        <taxon>Lyssacinosida</taxon>
        <taxon>Leucopsacidae</taxon>
        <taxon>Oopsacas</taxon>
    </lineage>
</organism>
<dbReference type="SUPFAM" id="SSF101898">
    <property type="entry name" value="NHL repeat"/>
    <property type="match status" value="1"/>
</dbReference>
<dbReference type="GO" id="GO:0006888">
    <property type="term" value="P:endoplasmic reticulum to Golgi vesicle-mediated transport"/>
    <property type="evidence" value="ECO:0007669"/>
    <property type="project" value="TreeGrafter"/>
</dbReference>
<comment type="subcellular location">
    <subcellularLocation>
        <location evidence="2">Endoplasmic reticulum</location>
    </subcellularLocation>
    <subcellularLocation>
        <location evidence="1">Golgi apparatus</location>
        <location evidence="1">cis-Golgi network</location>
    </subcellularLocation>
</comment>
<evidence type="ECO:0000256" key="10">
    <source>
        <dbReference type="SAM" id="Coils"/>
    </source>
</evidence>
<dbReference type="EMBL" id="JAKMXF010000302">
    <property type="protein sequence ID" value="KAI6651735.1"/>
    <property type="molecule type" value="Genomic_DNA"/>
</dbReference>
<evidence type="ECO:0000256" key="1">
    <source>
        <dbReference type="ARBA" id="ARBA00004222"/>
    </source>
</evidence>
<sequence length="620" mass="70784">MDQQKKFYLDKPLTKVGKSDVNLSAFAFLFSEIVQYSHQRVSSVPELQDKLSEMGQRIGRSLIDLTFHREKHGKRETRIVNILVFIKSSLWRNLFGKEADGIERAVDFENTYYLIEKEALVNKYISVPQEKGSFNAAYFSAGIIEGFLRGSLFPAKCLESLIIHHSTRACFSNGLFLKWFPRNNEEFSDFYARASRTREIIAQKFETVIVAARARREELLREVEHIEELHREEERVLEKELGEFEKTRTDSWIHVDSTESSDSSFQDSSFITMHKETNPPQENQGCIRAMINAQTEKTLVFRWLDDEIMHRISQLGEISYCGPSLSDHSGSPDPSLSCNDYYTSVSMPVKSSGRNGTGPLEFQEPRDVAIDPATKNIFIADSGNHRVHVYSAQFDFKYYIGQEEGPGKMSQPWGLCIHKDTLFVTQWWSHCVKSYSISNGEVAMKIGHFGSELGEFSFPEGITMNTHSNLLVCDSKNNRIQVFTEELKFITVFGETQLNSPRCVRISPSNDDVIVLDHGYICMHVFSVGGELKLDVIAQGKSAQVYDPYFFVVDHWLNFIISDRLNHCIKVFDTEGTLMHTIGREGTNVGEFEYCMGLCSRRDGGLIATCLKNENCIQLY</sequence>
<protein>
    <submittedName>
        <fullName evidence="11">Uncharacterized protein</fullName>
    </submittedName>
</protein>
<dbReference type="InterPro" id="IPR007194">
    <property type="entry name" value="TRAPP_component"/>
</dbReference>
<keyword evidence="10" id="KW-0175">Coiled coil</keyword>
<dbReference type="SUPFAM" id="SSF111126">
    <property type="entry name" value="Ligand-binding domain in the NO signalling and Golgi transport"/>
    <property type="match status" value="1"/>
</dbReference>
<accession>A0AAV7JSK1</accession>
<keyword evidence="6" id="KW-0256">Endoplasmic reticulum</keyword>
<keyword evidence="12" id="KW-1185">Reference proteome</keyword>